<dbReference type="PROSITE" id="PS50263">
    <property type="entry name" value="CN_HYDROLASE"/>
    <property type="match status" value="1"/>
</dbReference>
<dbReference type="EMBL" id="VJZR01000001">
    <property type="protein sequence ID" value="TRX23944.1"/>
    <property type="molecule type" value="Genomic_DNA"/>
</dbReference>
<protein>
    <recommendedName>
        <fullName evidence="5">Omega-amidase YafV</fullName>
        <ecNumber evidence="3">3.5.1.3</ecNumber>
    </recommendedName>
</protein>
<evidence type="ECO:0000256" key="2">
    <source>
        <dbReference type="ARBA" id="ARBA00022801"/>
    </source>
</evidence>
<evidence type="ECO:0000259" key="6">
    <source>
        <dbReference type="PROSITE" id="PS50263"/>
    </source>
</evidence>
<reference evidence="7 8" key="1">
    <citation type="submission" date="2019-07" db="EMBL/GenBank/DDBJ databases">
        <title>Novel species of Flavobacterium.</title>
        <authorList>
            <person name="Liu Q."/>
            <person name="Xin Y.-H."/>
        </authorList>
    </citation>
    <scope>NUCLEOTIDE SEQUENCE [LARGE SCALE GENOMIC DNA]</scope>
    <source>
        <strain evidence="7 8">LB3P56</strain>
    </source>
</reference>
<evidence type="ECO:0000313" key="8">
    <source>
        <dbReference type="Proteomes" id="UP000318585"/>
    </source>
</evidence>
<sequence length="255" mass="29384">MKIALIQSSLIWENPKANRNHFEEKINAITAKVDLIVLPEMFSTGFTMNPKSLAETMQGETISWLQSLAKDSNSAITGSLIVKENNNFYNRLVFVFPSGEIQFYNKRHLFTLAGEDKVYASGQEKLIVEYVGWKICPLVCYDLRFPVFARNVEDYDLLLYVANWPKPRINAWDILLKARSVENMCYTIGVNRIGFDDNNFEYVGHSQAVDFLGNYILEPQKTEGVFIVELNKEKLLETRIKLGFLNDRDTFELKT</sequence>
<dbReference type="Proteomes" id="UP000318585">
    <property type="component" value="Unassembled WGS sequence"/>
</dbReference>
<dbReference type="SUPFAM" id="SSF56317">
    <property type="entry name" value="Carbon-nitrogen hydrolase"/>
    <property type="match status" value="1"/>
</dbReference>
<dbReference type="InterPro" id="IPR036526">
    <property type="entry name" value="C-N_Hydrolase_sf"/>
</dbReference>
<comment type="caution">
    <text evidence="7">The sequence shown here is derived from an EMBL/GenBank/DDBJ whole genome shotgun (WGS) entry which is preliminary data.</text>
</comment>
<dbReference type="GO" id="GO:0106008">
    <property type="term" value="F:2-oxoglutaramate amidase activity"/>
    <property type="evidence" value="ECO:0007669"/>
    <property type="project" value="TreeGrafter"/>
</dbReference>
<feature type="domain" description="CN hydrolase" evidence="6">
    <location>
        <begin position="1"/>
        <end position="232"/>
    </location>
</feature>
<dbReference type="NCBIfam" id="NF007757">
    <property type="entry name" value="PRK10438.1"/>
    <property type="match status" value="1"/>
</dbReference>
<evidence type="ECO:0000313" key="7">
    <source>
        <dbReference type="EMBL" id="TRX23944.1"/>
    </source>
</evidence>
<organism evidence="7 8">
    <name type="scientific">Flavobacterium franklandianum</name>
    <dbReference type="NCBI Taxonomy" id="2594430"/>
    <lineage>
        <taxon>Bacteria</taxon>
        <taxon>Pseudomonadati</taxon>
        <taxon>Bacteroidota</taxon>
        <taxon>Flavobacteriia</taxon>
        <taxon>Flavobacteriales</taxon>
        <taxon>Flavobacteriaceae</taxon>
        <taxon>Flavobacterium</taxon>
    </lineage>
</organism>
<accession>A0A553CU37</accession>
<dbReference type="AlphaFoldDB" id="A0A553CU37"/>
<comment type="catalytic activity">
    <reaction evidence="4">
        <text>a monoamide of a dicarboxylate + H2O = a dicarboxylate + NH4(+)</text>
        <dbReference type="Rhea" id="RHEA:11716"/>
        <dbReference type="ChEBI" id="CHEBI:15377"/>
        <dbReference type="ChEBI" id="CHEBI:28938"/>
        <dbReference type="ChEBI" id="CHEBI:28965"/>
        <dbReference type="ChEBI" id="CHEBI:77450"/>
        <dbReference type="EC" id="3.5.1.3"/>
    </reaction>
</comment>
<evidence type="ECO:0000256" key="1">
    <source>
        <dbReference type="ARBA" id="ARBA00010613"/>
    </source>
</evidence>
<keyword evidence="2 7" id="KW-0378">Hydrolase</keyword>
<dbReference type="FunFam" id="3.60.110.10:FF:000004">
    <property type="entry name" value="Carbon-nitrogen hydrolase"/>
    <property type="match status" value="1"/>
</dbReference>
<dbReference type="InterPro" id="IPR003010">
    <property type="entry name" value="C-N_Hydrolase"/>
</dbReference>
<proteinExistence type="inferred from homology"/>
<dbReference type="OrthoDB" id="9811121at2"/>
<dbReference type="GO" id="GO:0050152">
    <property type="term" value="F:omega-amidase activity"/>
    <property type="evidence" value="ECO:0007669"/>
    <property type="project" value="UniProtKB-EC"/>
</dbReference>
<dbReference type="PANTHER" id="PTHR47799:SF1">
    <property type="entry name" value="OMEGA-AMIDASE YAFV"/>
    <property type="match status" value="1"/>
</dbReference>
<name>A0A553CU37_9FLAO</name>
<evidence type="ECO:0000256" key="3">
    <source>
        <dbReference type="ARBA" id="ARBA00039118"/>
    </source>
</evidence>
<dbReference type="PANTHER" id="PTHR47799">
    <property type="entry name" value="OMEGA-AMIDASE YAFV"/>
    <property type="match status" value="1"/>
</dbReference>
<evidence type="ECO:0000256" key="4">
    <source>
        <dbReference type="ARBA" id="ARBA00052904"/>
    </source>
</evidence>
<dbReference type="EC" id="3.5.1.3" evidence="3"/>
<keyword evidence="8" id="KW-1185">Reference proteome</keyword>
<dbReference type="RefSeq" id="WP_143391569.1">
    <property type="nucleotide sequence ID" value="NZ_VJZQ01000026.1"/>
</dbReference>
<dbReference type="Pfam" id="PF00795">
    <property type="entry name" value="CN_hydrolase"/>
    <property type="match status" value="1"/>
</dbReference>
<comment type="similarity">
    <text evidence="1">Belongs to the carbon-nitrogen hydrolase superfamily. NIT1/NIT2 family.</text>
</comment>
<dbReference type="InterPro" id="IPR052737">
    <property type="entry name" value="Omega-amidase_YafV"/>
</dbReference>
<dbReference type="CDD" id="cd07575">
    <property type="entry name" value="Xc-1258_like"/>
    <property type="match status" value="1"/>
</dbReference>
<dbReference type="Gene3D" id="3.60.110.10">
    <property type="entry name" value="Carbon-nitrogen hydrolase"/>
    <property type="match status" value="1"/>
</dbReference>
<evidence type="ECO:0000256" key="5">
    <source>
        <dbReference type="ARBA" id="ARBA00072139"/>
    </source>
</evidence>
<gene>
    <name evidence="7" type="ORF">FNW17_01850</name>
</gene>